<protein>
    <submittedName>
        <fullName evidence="4">RNA polymerase Rpb7-like protein</fullName>
    </submittedName>
</protein>
<keyword evidence="5" id="KW-1185">Reference proteome</keyword>
<dbReference type="Gene3D" id="3.30.1490.120">
    <property type="entry name" value="RNA polymerase Rpb7-like, N-terminal domain"/>
    <property type="match status" value="1"/>
</dbReference>
<gene>
    <name evidence="4" type="ORF">ADUPG1_007873</name>
</gene>
<dbReference type="PANTHER" id="PTHR12709">
    <property type="entry name" value="DNA-DIRECTED RNA POLYMERASE II, III"/>
    <property type="match status" value="1"/>
</dbReference>
<comment type="caution">
    <text evidence="4">The sequence shown here is derived from an EMBL/GenBank/DDBJ whole genome shotgun (WGS) entry which is preliminary data.</text>
</comment>
<keyword evidence="2" id="KW-0240">DNA-directed RNA polymerase</keyword>
<dbReference type="PANTHER" id="PTHR12709:SF4">
    <property type="entry name" value="DNA-DIRECTED RNA POLYMERASE II SUBUNIT RPB7"/>
    <property type="match status" value="1"/>
</dbReference>
<comment type="subcellular location">
    <subcellularLocation>
        <location evidence="1">Nucleus</location>
    </subcellularLocation>
</comment>
<reference evidence="4" key="1">
    <citation type="submission" date="2022-03" db="EMBL/GenBank/DDBJ databases">
        <title>Draft genome sequence of Aduncisulcus paluster, a free-living microaerophilic Fornicata.</title>
        <authorList>
            <person name="Yuyama I."/>
            <person name="Kume K."/>
            <person name="Tamura T."/>
            <person name="Inagaki Y."/>
            <person name="Hashimoto T."/>
        </authorList>
    </citation>
    <scope>NUCLEOTIDE SEQUENCE</scope>
    <source>
        <strain evidence="4">NY0171</strain>
    </source>
</reference>
<dbReference type="InterPro" id="IPR036898">
    <property type="entry name" value="RNA_pol_Rpb7-like_N_sf"/>
</dbReference>
<evidence type="ECO:0000256" key="2">
    <source>
        <dbReference type="ARBA" id="ARBA00022478"/>
    </source>
</evidence>
<name>A0ABQ5KPW7_9EUKA</name>
<dbReference type="Gene3D" id="2.40.50.140">
    <property type="entry name" value="Nucleic acid-binding proteins"/>
    <property type="match status" value="1"/>
</dbReference>
<keyword evidence="3" id="KW-0804">Transcription</keyword>
<evidence type="ECO:0000256" key="1">
    <source>
        <dbReference type="ARBA" id="ARBA00004123"/>
    </source>
</evidence>
<evidence type="ECO:0000313" key="4">
    <source>
        <dbReference type="EMBL" id="GKT34534.1"/>
    </source>
</evidence>
<evidence type="ECO:0000256" key="3">
    <source>
        <dbReference type="ARBA" id="ARBA00023163"/>
    </source>
</evidence>
<dbReference type="InterPro" id="IPR045113">
    <property type="entry name" value="Rpb7-like"/>
</dbReference>
<sequence length="208" mass="23317">MFFKTKIVQRVMIEPKDFDSKIISIVDAKVRMMVEGSVRKPYGYIIVVTNILERKALSLEWYDGRAPFDVTYEAIVFSPLKGEVLDAIVGEIDDRIEERKALSLEWYDGRAPFDVTYEAIVFSPLKGEVLDAIVGEIDDRIEGATGLNCSIGNISCVVEIPDGQAVKEGDRLRIGEKEIRKEDVVRVKVATVSFGAQEIVIMAVLEQE</sequence>
<dbReference type="EMBL" id="BQXS01010827">
    <property type="protein sequence ID" value="GKT34534.1"/>
    <property type="molecule type" value="Genomic_DNA"/>
</dbReference>
<dbReference type="SUPFAM" id="SSF88798">
    <property type="entry name" value="N-terminal, heterodimerisation domain of RBP7 (RpoE)"/>
    <property type="match status" value="1"/>
</dbReference>
<organism evidence="4 5">
    <name type="scientific">Aduncisulcus paluster</name>
    <dbReference type="NCBI Taxonomy" id="2918883"/>
    <lineage>
        <taxon>Eukaryota</taxon>
        <taxon>Metamonada</taxon>
        <taxon>Carpediemonas-like organisms</taxon>
        <taxon>Aduncisulcus</taxon>
    </lineage>
</organism>
<evidence type="ECO:0000313" key="5">
    <source>
        <dbReference type="Proteomes" id="UP001057375"/>
    </source>
</evidence>
<dbReference type="Proteomes" id="UP001057375">
    <property type="component" value="Unassembled WGS sequence"/>
</dbReference>
<proteinExistence type="predicted"/>
<accession>A0ABQ5KPW7</accession>
<dbReference type="InterPro" id="IPR012340">
    <property type="entry name" value="NA-bd_OB-fold"/>
</dbReference>